<dbReference type="Pfam" id="PF07727">
    <property type="entry name" value="RVT_2"/>
    <property type="match status" value="1"/>
</dbReference>
<evidence type="ECO:0000256" key="1">
    <source>
        <dbReference type="SAM" id="MobiDB-lite"/>
    </source>
</evidence>
<feature type="region of interest" description="Disordered" evidence="1">
    <location>
        <begin position="1"/>
        <end position="20"/>
    </location>
</feature>
<feature type="region of interest" description="Disordered" evidence="1">
    <location>
        <begin position="722"/>
        <end position="758"/>
    </location>
</feature>
<accession>A0A699GP31</accession>
<dbReference type="SUPFAM" id="SSF56672">
    <property type="entry name" value="DNA/RNA polymerases"/>
    <property type="match status" value="1"/>
</dbReference>
<dbReference type="Gene3D" id="3.30.420.10">
    <property type="entry name" value="Ribonuclease H-like superfamily/Ribonuclease H"/>
    <property type="match status" value="1"/>
</dbReference>
<comment type="caution">
    <text evidence="3">The sequence shown here is derived from an EMBL/GenBank/DDBJ whole genome shotgun (WGS) entry which is preliminary data.</text>
</comment>
<organism evidence="3">
    <name type="scientific">Tanacetum cinerariifolium</name>
    <name type="common">Dalmatian daisy</name>
    <name type="synonym">Chrysanthemum cinerariifolium</name>
    <dbReference type="NCBI Taxonomy" id="118510"/>
    <lineage>
        <taxon>Eukaryota</taxon>
        <taxon>Viridiplantae</taxon>
        <taxon>Streptophyta</taxon>
        <taxon>Embryophyta</taxon>
        <taxon>Tracheophyta</taxon>
        <taxon>Spermatophyta</taxon>
        <taxon>Magnoliopsida</taxon>
        <taxon>eudicotyledons</taxon>
        <taxon>Gunneridae</taxon>
        <taxon>Pentapetalae</taxon>
        <taxon>asterids</taxon>
        <taxon>campanulids</taxon>
        <taxon>Asterales</taxon>
        <taxon>Asteraceae</taxon>
        <taxon>Asteroideae</taxon>
        <taxon>Anthemideae</taxon>
        <taxon>Anthemidinae</taxon>
        <taxon>Tanacetum</taxon>
    </lineage>
</organism>
<gene>
    <name evidence="3" type="ORF">Tci_001803</name>
</gene>
<proteinExistence type="predicted"/>
<dbReference type="GO" id="GO:0003676">
    <property type="term" value="F:nucleic acid binding"/>
    <property type="evidence" value="ECO:0007669"/>
    <property type="project" value="InterPro"/>
</dbReference>
<feature type="region of interest" description="Disordered" evidence="1">
    <location>
        <begin position="587"/>
        <end position="613"/>
    </location>
</feature>
<feature type="compositionally biased region" description="Basic and acidic residues" evidence="1">
    <location>
        <begin position="600"/>
        <end position="613"/>
    </location>
</feature>
<feature type="compositionally biased region" description="Low complexity" evidence="1">
    <location>
        <begin position="733"/>
        <end position="752"/>
    </location>
</feature>
<dbReference type="InterPro" id="IPR012337">
    <property type="entry name" value="RNaseH-like_sf"/>
</dbReference>
<name>A0A699GP31_TANCI</name>
<feature type="domain" description="Reverse transcriptase Ty1/copia-type" evidence="2">
    <location>
        <begin position="791"/>
        <end position="846"/>
    </location>
</feature>
<protein>
    <recommendedName>
        <fullName evidence="2">Reverse transcriptase Ty1/copia-type domain-containing protein</fullName>
    </recommendedName>
</protein>
<reference evidence="3" key="1">
    <citation type="journal article" date="2019" name="Sci. Rep.">
        <title>Draft genome of Tanacetum cinerariifolium, the natural source of mosquito coil.</title>
        <authorList>
            <person name="Yamashiro T."/>
            <person name="Shiraishi A."/>
            <person name="Satake H."/>
            <person name="Nakayama K."/>
        </authorList>
    </citation>
    <scope>NUCLEOTIDE SEQUENCE</scope>
</reference>
<dbReference type="InterPro" id="IPR013103">
    <property type="entry name" value="RVT_2"/>
</dbReference>
<dbReference type="EMBL" id="BKCJ010000104">
    <property type="protein sequence ID" value="GEU29825.1"/>
    <property type="molecule type" value="Genomic_DNA"/>
</dbReference>
<dbReference type="SUPFAM" id="SSF53098">
    <property type="entry name" value="Ribonuclease H-like"/>
    <property type="match status" value="1"/>
</dbReference>
<dbReference type="InterPro" id="IPR036397">
    <property type="entry name" value="RNaseH_sf"/>
</dbReference>
<sequence>MANLSEDIQCDGSDTQPPMLDRTDFASWQQHIRLYCRGKENGVNILKLIDEGPFQMGTVREPLAEGTEGALYLVQDGRVIVQNVQGQQNRGQGPNPRGGGVVGYGGVQNRVGNVNLDKMLLKQAQENGVALDEEQLLFLAGRQDTAIDEDVDEQPVQDLALNVDNVFQADDCDAFDFDVDEAPTVQTMFMANLSSADPVNDEAGPSYDFDILSEVQDRDHYHDAVYAHHEEHAMHDNVQLNYVVNSHADYTSDSNMILYDKYVKDNAVTVVHKDTLEIAEITRRKMNDKMKVPECVAHKMKPKALKEQTTASRPIKALMMYPPYTPATLVPRRITPTGLTEGEKGFEQTKECYLKEVIPFFKILKDNFEGIQNALTKEIKEMKDVFDELEVEVAQNVVDRKHGEIERKNLLIANDNLIVECLSKEVFSGATNYELNVARFTEMHVANTIVEARCLELEAELSNLSQILDTINSVSKDHVKPKVLAPGKYAIDVEPIIPRLRNNREAHLDYLRHLKESVETIHEIVEEAKVVRPLDSSIVSACRYTKHSQELLEYAIGTCPQDSHQRDKKLAPDPLIRKKQVTFTEPSDMSKPLINASHFPSKDSSQDSKKENVVERRNRTLVEAAQTMLIFSKALMFLWAEAVATACYTQNRPLIHTRHNKTPYELVHNKKHDLTFFRVFGALCYPTNDSEDLGKLQPTADIRIFVGYAPSGKVHAPVNLASTPSSTTIDQGAPSPSISPSSSALQSHSLHQVVTTESTLTEDNHVAPVDNNPFINVFAPEPSSVASSSGDMDVKTAFLNGELKEEVYVSQPEGFVDPDHPTHVYRLKKALYGLKQAPQAWMNSCDPVDTPMVDRLKLDEDPLGIPSDQTRFRSMVGSIMYLTASRPNLVFPVCMCARYQGLWYLKDTAMALTAYADADHAGCQDTRRSTSGSAQFLGDKLVSWSSKKQKSTAISTIEVEYIAMSGCCAQILWMRSQLTDYDFVFNKIPLYCDNRSAIALCCNNVQHSRSKHIDIRHHFIREQVEKGVVELYFVTMAYQLANIFTKALPRERFEFLLSRLGMKSISPATLKRLQEEEWE</sequence>
<dbReference type="InterPro" id="IPR043502">
    <property type="entry name" value="DNA/RNA_pol_sf"/>
</dbReference>
<dbReference type="CDD" id="cd09272">
    <property type="entry name" value="RNase_HI_RT_Ty1"/>
    <property type="match status" value="1"/>
</dbReference>
<dbReference type="AlphaFoldDB" id="A0A699GP31"/>
<dbReference type="PANTHER" id="PTHR11439:SF442">
    <property type="entry name" value="CYSTEINE-RICH RLK (RECEPTOR-LIKE PROTEIN KINASE) 8"/>
    <property type="match status" value="1"/>
</dbReference>
<dbReference type="PANTHER" id="PTHR11439">
    <property type="entry name" value="GAG-POL-RELATED RETROTRANSPOSON"/>
    <property type="match status" value="1"/>
</dbReference>
<evidence type="ECO:0000313" key="3">
    <source>
        <dbReference type="EMBL" id="GEU29825.1"/>
    </source>
</evidence>
<evidence type="ECO:0000259" key="2">
    <source>
        <dbReference type="Pfam" id="PF07727"/>
    </source>
</evidence>